<keyword evidence="2" id="KW-0472">Membrane</keyword>
<reference evidence="4 5" key="1">
    <citation type="submission" date="2017-09" db="EMBL/GenBank/DDBJ databases">
        <authorList>
            <person name="Ehlers B."/>
            <person name="Leendertz F.H."/>
        </authorList>
    </citation>
    <scope>NUCLEOTIDE SEQUENCE [LARGE SCALE GENOMIC DNA]</scope>
    <source>
        <strain evidence="4 5">DSM 45537</strain>
    </source>
</reference>
<protein>
    <recommendedName>
        <fullName evidence="3">DUF8176 domain-containing protein</fullName>
    </recommendedName>
</protein>
<proteinExistence type="predicted"/>
<feature type="transmembrane region" description="Helical" evidence="2">
    <location>
        <begin position="67"/>
        <end position="89"/>
    </location>
</feature>
<dbReference type="RefSeq" id="WP_097245591.1">
    <property type="nucleotide sequence ID" value="NZ_JAMTCV010000015.1"/>
</dbReference>
<sequence>MASNAFDLGSRTVARRGALRRGRGRDAATTPLWPGMIPPQQVGQPLRRQQGKRSPRRGRPRNRRRPWLVGGATVGASLAAVAVVLVYAAEVTEPRQSATVADPVLGGGPGCEPTRSDQLVRGNGTGSLASGPDAILAFQHAYYVTKSGVAARAATTPDAAVSRIDVIDAGIASVPVGTSHCVLVLPLPDGRFDVVITETRPDAAVRTYRQFVTVTPRDGDVLISKIAPPDR</sequence>
<evidence type="ECO:0000259" key="3">
    <source>
        <dbReference type="Pfam" id="PF26527"/>
    </source>
</evidence>
<keyword evidence="2" id="KW-1133">Transmembrane helix</keyword>
<feature type="compositionally biased region" description="Basic residues" evidence="1">
    <location>
        <begin position="49"/>
        <end position="66"/>
    </location>
</feature>
<keyword evidence="5" id="KW-1185">Reference proteome</keyword>
<dbReference type="AlphaFoldDB" id="A0A285L9Q0"/>
<keyword evidence="2" id="KW-0812">Transmembrane</keyword>
<dbReference type="OrthoDB" id="4382015at2"/>
<accession>A0A285L9Q0</accession>
<organism evidence="4 5">
    <name type="scientific">Nocardia amikacinitolerans</name>
    <dbReference type="NCBI Taxonomy" id="756689"/>
    <lineage>
        <taxon>Bacteria</taxon>
        <taxon>Bacillati</taxon>
        <taxon>Actinomycetota</taxon>
        <taxon>Actinomycetes</taxon>
        <taxon>Mycobacteriales</taxon>
        <taxon>Nocardiaceae</taxon>
        <taxon>Nocardia</taxon>
    </lineage>
</organism>
<evidence type="ECO:0000256" key="1">
    <source>
        <dbReference type="SAM" id="MobiDB-lite"/>
    </source>
</evidence>
<dbReference type="InterPro" id="IPR058489">
    <property type="entry name" value="DUF8176"/>
</dbReference>
<dbReference type="STRING" id="1379680.GCA_001612615_04902"/>
<dbReference type="Pfam" id="PF26527">
    <property type="entry name" value="DUF8176"/>
    <property type="match status" value="1"/>
</dbReference>
<dbReference type="Proteomes" id="UP000219565">
    <property type="component" value="Unassembled WGS sequence"/>
</dbReference>
<evidence type="ECO:0000256" key="2">
    <source>
        <dbReference type="SAM" id="Phobius"/>
    </source>
</evidence>
<feature type="domain" description="DUF8176" evidence="3">
    <location>
        <begin position="109"/>
        <end position="227"/>
    </location>
</feature>
<gene>
    <name evidence="4" type="ORF">SAMN04244553_3234</name>
</gene>
<name>A0A285L9Q0_9NOCA</name>
<feature type="region of interest" description="Disordered" evidence="1">
    <location>
        <begin position="17"/>
        <end position="68"/>
    </location>
</feature>
<evidence type="ECO:0000313" key="4">
    <source>
        <dbReference type="EMBL" id="SNY81632.1"/>
    </source>
</evidence>
<dbReference type="EMBL" id="OBEG01000003">
    <property type="protein sequence ID" value="SNY81632.1"/>
    <property type="molecule type" value="Genomic_DNA"/>
</dbReference>
<evidence type="ECO:0000313" key="5">
    <source>
        <dbReference type="Proteomes" id="UP000219565"/>
    </source>
</evidence>